<dbReference type="GO" id="GO:0031564">
    <property type="term" value="P:transcription antitermination"/>
    <property type="evidence" value="ECO:0007669"/>
    <property type="project" value="UniProtKB-KW"/>
</dbReference>
<dbReference type="HAMAP" id="MF_00073">
    <property type="entry name" value="NusB"/>
    <property type="match status" value="1"/>
</dbReference>
<proteinExistence type="inferred from homology"/>
<dbReference type="Proteomes" id="UP000194873">
    <property type="component" value="Unassembled WGS sequence"/>
</dbReference>
<dbReference type="GO" id="GO:0003723">
    <property type="term" value="F:RNA binding"/>
    <property type="evidence" value="ECO:0007669"/>
    <property type="project" value="UniProtKB-UniRule"/>
</dbReference>
<evidence type="ECO:0000256" key="6">
    <source>
        <dbReference type="HAMAP-Rule" id="MF_00073"/>
    </source>
</evidence>
<dbReference type="EMBL" id="MTSE01000025">
    <property type="protein sequence ID" value="OUJ70231.1"/>
    <property type="molecule type" value="Genomic_DNA"/>
</dbReference>
<protein>
    <recommendedName>
        <fullName evidence="6">Transcription antitermination protein NusB</fullName>
    </recommendedName>
    <alternativeName>
        <fullName evidence="6">Antitermination factor NusB</fullName>
    </alternativeName>
</protein>
<dbReference type="GO" id="GO:0005829">
    <property type="term" value="C:cytosol"/>
    <property type="evidence" value="ECO:0007669"/>
    <property type="project" value="TreeGrafter"/>
</dbReference>
<dbReference type="InterPro" id="IPR006027">
    <property type="entry name" value="NusB_RsmB_TIM44"/>
</dbReference>
<dbReference type="PANTHER" id="PTHR11078">
    <property type="entry name" value="N UTILIZATION SUBSTANCE PROTEIN B-RELATED"/>
    <property type="match status" value="1"/>
</dbReference>
<comment type="function">
    <text evidence="6">Involved in transcription antitermination. Required for transcription of ribosomal RNA (rRNA) genes. Binds specifically to the boxA antiterminator sequence of the ribosomal RNA (rrn) operons.</text>
</comment>
<reference evidence="8 9" key="1">
    <citation type="submission" date="2017-01" db="EMBL/GenBank/DDBJ databases">
        <title>A new Hymenobacter.</title>
        <authorList>
            <person name="Liang Y."/>
            <person name="Feng F."/>
        </authorList>
    </citation>
    <scope>NUCLEOTIDE SEQUENCE [LARGE SCALE GENOMIC DNA]</scope>
    <source>
        <strain evidence="8">MIMBbqt21</strain>
    </source>
</reference>
<dbReference type="OrthoDB" id="9787568at2"/>
<sequence length="399" mass="45925">MLNRRTLRIKVMQSLYAYHQAVGSDFSLANDRIADAFAPDLNSPEPQDRKLLQGQRKMAEVVFKEWHKTGEEPEKLDDTDVNDAVADAIKYYQKQVAKDATFFGGQMVTAAESIHNQYIHLLNLPEALLQVIEEEKNRESRRFTPSKEAPLDTTRFEENLALQKLIANKQLQDLTIRRSLRWHGEEEMDALRKAWRTEIKLDAEFQSYLATPPSSDEAARYAEDQELLKNLYKNFIFKGEILPAQLENDDLNWEENRPVVKNLVIKTLKMLDQAADENMELMSLSANWQEDKEFAEALYKQTLADDAKYEKLIAESVQNWDVERVALIDKIILKMALCEMHLFRGIPVKVTINEYIEISKLYSTPKSKQFVNGILDKLAQDLTASGAIRKSGRGLLDNQ</sequence>
<dbReference type="GO" id="GO:0006353">
    <property type="term" value="P:DNA-templated transcription termination"/>
    <property type="evidence" value="ECO:0007669"/>
    <property type="project" value="UniProtKB-UniRule"/>
</dbReference>
<dbReference type="Gene3D" id="1.10.940.10">
    <property type="entry name" value="NusB-like"/>
    <property type="match status" value="1"/>
</dbReference>
<evidence type="ECO:0000256" key="3">
    <source>
        <dbReference type="ARBA" id="ARBA00022884"/>
    </source>
</evidence>
<comment type="similarity">
    <text evidence="1 6">Belongs to the NusB family.</text>
</comment>
<feature type="domain" description="NusB/RsmB/TIM44" evidence="7">
    <location>
        <begin position="285"/>
        <end position="379"/>
    </location>
</feature>
<accession>A0A243W750</accession>
<evidence type="ECO:0000313" key="8">
    <source>
        <dbReference type="EMBL" id="OUJ70231.1"/>
    </source>
</evidence>
<keyword evidence="5 6" id="KW-0804">Transcription</keyword>
<name>A0A243W750_9BACT</name>
<keyword evidence="9" id="KW-1185">Reference proteome</keyword>
<dbReference type="Pfam" id="PF01029">
    <property type="entry name" value="NusB"/>
    <property type="match status" value="1"/>
</dbReference>
<keyword evidence="4 6" id="KW-0805">Transcription regulation</keyword>
<dbReference type="SUPFAM" id="SSF48013">
    <property type="entry name" value="NusB-like"/>
    <property type="match status" value="1"/>
</dbReference>
<dbReference type="InterPro" id="IPR035926">
    <property type="entry name" value="NusB-like_sf"/>
</dbReference>
<evidence type="ECO:0000256" key="1">
    <source>
        <dbReference type="ARBA" id="ARBA00005952"/>
    </source>
</evidence>
<dbReference type="RefSeq" id="WP_086596862.1">
    <property type="nucleotide sequence ID" value="NZ_MTSE01000025.1"/>
</dbReference>
<gene>
    <name evidence="6" type="primary">nusB</name>
    <name evidence="8" type="ORF">BXP70_25065</name>
</gene>
<keyword evidence="3 6" id="KW-0694">RNA-binding</keyword>
<evidence type="ECO:0000256" key="4">
    <source>
        <dbReference type="ARBA" id="ARBA00023015"/>
    </source>
</evidence>
<dbReference type="InterPro" id="IPR011605">
    <property type="entry name" value="NusB_fam"/>
</dbReference>
<dbReference type="AlphaFoldDB" id="A0A243W750"/>
<evidence type="ECO:0000256" key="2">
    <source>
        <dbReference type="ARBA" id="ARBA00022814"/>
    </source>
</evidence>
<dbReference type="PANTHER" id="PTHR11078:SF3">
    <property type="entry name" value="ANTITERMINATION NUSB DOMAIN-CONTAINING PROTEIN"/>
    <property type="match status" value="1"/>
</dbReference>
<evidence type="ECO:0000313" key="9">
    <source>
        <dbReference type="Proteomes" id="UP000194873"/>
    </source>
</evidence>
<comment type="caution">
    <text evidence="8">The sequence shown here is derived from an EMBL/GenBank/DDBJ whole genome shotgun (WGS) entry which is preliminary data.</text>
</comment>
<evidence type="ECO:0000256" key="5">
    <source>
        <dbReference type="ARBA" id="ARBA00023163"/>
    </source>
</evidence>
<dbReference type="NCBIfam" id="TIGR01951">
    <property type="entry name" value="nusB"/>
    <property type="match status" value="1"/>
</dbReference>
<keyword evidence="2 6" id="KW-0889">Transcription antitermination</keyword>
<organism evidence="8 9">
    <name type="scientific">Hymenobacter crusticola</name>
    <dbReference type="NCBI Taxonomy" id="1770526"/>
    <lineage>
        <taxon>Bacteria</taxon>
        <taxon>Pseudomonadati</taxon>
        <taxon>Bacteroidota</taxon>
        <taxon>Cytophagia</taxon>
        <taxon>Cytophagales</taxon>
        <taxon>Hymenobacteraceae</taxon>
        <taxon>Hymenobacter</taxon>
    </lineage>
</organism>
<evidence type="ECO:0000259" key="7">
    <source>
        <dbReference type="Pfam" id="PF01029"/>
    </source>
</evidence>